<reference evidence="3 4" key="1">
    <citation type="submission" date="2019-10" db="EMBL/GenBank/DDBJ databases">
        <title>Rudanella paleaurantiibacter sp. nov., isolated from sludge.</title>
        <authorList>
            <person name="Xu S.Q."/>
        </authorList>
    </citation>
    <scope>NUCLEOTIDE SEQUENCE [LARGE SCALE GENOMIC DNA]</scope>
    <source>
        <strain evidence="3 4">HX-22-17</strain>
    </source>
</reference>
<evidence type="ECO:0000259" key="2">
    <source>
        <dbReference type="Pfam" id="PF14344"/>
    </source>
</evidence>
<dbReference type="Pfam" id="PF14344">
    <property type="entry name" value="DUF4397"/>
    <property type="match status" value="1"/>
</dbReference>
<keyword evidence="4" id="KW-1185">Reference proteome</keyword>
<dbReference type="Proteomes" id="UP000488299">
    <property type="component" value="Unassembled WGS sequence"/>
</dbReference>
<dbReference type="EMBL" id="WELI01000003">
    <property type="protein sequence ID" value="KAB7731325.1"/>
    <property type="molecule type" value="Genomic_DNA"/>
</dbReference>
<feature type="domain" description="DUF4397" evidence="2">
    <location>
        <begin position="34"/>
        <end position="165"/>
    </location>
</feature>
<accession>A0A7J5U0Z9</accession>
<feature type="signal peptide" evidence="1">
    <location>
        <begin position="1"/>
        <end position="22"/>
    </location>
</feature>
<dbReference type="PROSITE" id="PS51257">
    <property type="entry name" value="PROKAR_LIPOPROTEIN"/>
    <property type="match status" value="1"/>
</dbReference>
<comment type="caution">
    <text evidence="3">The sequence shown here is derived from an EMBL/GenBank/DDBJ whole genome shotgun (WGS) entry which is preliminary data.</text>
</comment>
<evidence type="ECO:0000313" key="3">
    <source>
        <dbReference type="EMBL" id="KAB7731325.1"/>
    </source>
</evidence>
<organism evidence="3 4">
    <name type="scientific">Rudanella paleaurantiibacter</name>
    <dbReference type="NCBI Taxonomy" id="2614655"/>
    <lineage>
        <taxon>Bacteria</taxon>
        <taxon>Pseudomonadati</taxon>
        <taxon>Bacteroidota</taxon>
        <taxon>Cytophagia</taxon>
        <taxon>Cytophagales</taxon>
        <taxon>Cytophagaceae</taxon>
        <taxon>Rudanella</taxon>
    </lineage>
</organism>
<evidence type="ECO:0000256" key="1">
    <source>
        <dbReference type="SAM" id="SignalP"/>
    </source>
</evidence>
<sequence length="252" mass="26096">MLKNILFIFSAAVLLFSCEKNALQLPTEPVEAGARLKLIHAAPDLPGIDLLIGGKKFSAFTPVGATTTNPGTPAGVPYNNTFPGNLANYALVTPGQAAITISTPASTTAGSATVVTEQSITLDDTKYYSLFVAGPTAKPEVLLLTDDFGSALDATKTYVRFINLTSGGTYDFALSNGTMLAPALAFKGVTSFIAIDPAITPSFVFRAPGTTANLGTITLTNTAAGRVITIFTRGVVGRTGTAAPGINLYINR</sequence>
<protein>
    <submittedName>
        <fullName evidence="3">DUF4397 domain-containing protein</fullName>
    </submittedName>
</protein>
<gene>
    <name evidence="3" type="ORF">F5984_11045</name>
</gene>
<keyword evidence="1" id="KW-0732">Signal</keyword>
<evidence type="ECO:0000313" key="4">
    <source>
        <dbReference type="Proteomes" id="UP000488299"/>
    </source>
</evidence>
<name>A0A7J5U0Z9_9BACT</name>
<dbReference type="InterPro" id="IPR025510">
    <property type="entry name" value="DUF4397"/>
</dbReference>
<feature type="chain" id="PRO_5029713893" evidence="1">
    <location>
        <begin position="23"/>
        <end position="252"/>
    </location>
</feature>
<dbReference type="AlphaFoldDB" id="A0A7J5U0Z9"/>
<proteinExistence type="predicted"/>
<dbReference type="RefSeq" id="WP_152124300.1">
    <property type="nucleotide sequence ID" value="NZ_WELI01000003.1"/>
</dbReference>